<gene>
    <name evidence="2" type="ORF">SAMN05444167_3567</name>
</gene>
<evidence type="ECO:0008006" key="4">
    <source>
        <dbReference type="Google" id="ProtNLM"/>
    </source>
</evidence>
<dbReference type="AlphaFoldDB" id="A0A1G7PMX1"/>
<proteinExistence type="predicted"/>
<protein>
    <recommendedName>
        <fullName evidence="4">DUF2306 domain-containing protein</fullName>
    </recommendedName>
</protein>
<keyword evidence="1" id="KW-1133">Transmembrane helix</keyword>
<feature type="transmembrane region" description="Helical" evidence="1">
    <location>
        <begin position="64"/>
        <end position="82"/>
    </location>
</feature>
<feature type="transmembrane region" description="Helical" evidence="1">
    <location>
        <begin position="6"/>
        <end position="28"/>
    </location>
</feature>
<dbReference type="Proteomes" id="UP000182427">
    <property type="component" value="Chromosome I"/>
</dbReference>
<name>A0A1G7PMX1_9BACT</name>
<evidence type="ECO:0000313" key="2">
    <source>
        <dbReference type="EMBL" id="SDF87621.1"/>
    </source>
</evidence>
<keyword evidence="3" id="KW-1185">Reference proteome</keyword>
<dbReference type="EMBL" id="LT629690">
    <property type="protein sequence ID" value="SDF87621.1"/>
    <property type="molecule type" value="Genomic_DNA"/>
</dbReference>
<accession>A0A1G7PMX1</accession>
<feature type="transmembrane region" description="Helical" evidence="1">
    <location>
        <begin position="40"/>
        <end position="58"/>
    </location>
</feature>
<sequence length="152" mass="16928">MTGLQIFTLIHVLISLIGIATGFLVLFGFLRNSQNRSMNLLFLSTTALTSITGFFFPFHGITPAIVVGIISLVLFIPAIWGYQKGYRKTYIITASILQFFNVMVLVIQSFMKIPPLHQFAPTGKEPIVAIFQLLTLLFIGALATLGIRHREQ</sequence>
<evidence type="ECO:0000313" key="3">
    <source>
        <dbReference type="Proteomes" id="UP000182427"/>
    </source>
</evidence>
<dbReference type="RefSeq" id="WP_156785187.1">
    <property type="nucleotide sequence ID" value="NZ_LT629690.1"/>
</dbReference>
<feature type="transmembrane region" description="Helical" evidence="1">
    <location>
        <begin position="127"/>
        <end position="147"/>
    </location>
</feature>
<evidence type="ECO:0000256" key="1">
    <source>
        <dbReference type="SAM" id="Phobius"/>
    </source>
</evidence>
<reference evidence="2 3" key="1">
    <citation type="submission" date="2016-10" db="EMBL/GenBank/DDBJ databases">
        <authorList>
            <person name="de Groot N.N."/>
        </authorList>
    </citation>
    <scope>NUCLEOTIDE SEQUENCE [LARGE SCALE GENOMIC DNA]</scope>
    <source>
        <strain evidence="2 3">GAS232</strain>
    </source>
</reference>
<organism evidence="2 3">
    <name type="scientific">Terriglobus roseus</name>
    <dbReference type="NCBI Taxonomy" id="392734"/>
    <lineage>
        <taxon>Bacteria</taxon>
        <taxon>Pseudomonadati</taxon>
        <taxon>Acidobacteriota</taxon>
        <taxon>Terriglobia</taxon>
        <taxon>Terriglobales</taxon>
        <taxon>Acidobacteriaceae</taxon>
        <taxon>Terriglobus</taxon>
    </lineage>
</organism>
<dbReference type="OrthoDB" id="122197at2"/>
<keyword evidence="1" id="KW-0812">Transmembrane</keyword>
<feature type="transmembrane region" description="Helical" evidence="1">
    <location>
        <begin position="89"/>
        <end position="107"/>
    </location>
</feature>
<keyword evidence="1" id="KW-0472">Membrane</keyword>